<dbReference type="InterPro" id="IPR013611">
    <property type="entry name" value="Transp-assoc_OB_typ2"/>
</dbReference>
<dbReference type="Gene3D" id="2.40.50.100">
    <property type="match status" value="1"/>
</dbReference>
<evidence type="ECO:0000256" key="1">
    <source>
        <dbReference type="ARBA" id="ARBA00022448"/>
    </source>
</evidence>
<keyword evidence="2 7" id="KW-1003">Cell membrane</keyword>
<keyword evidence="6 7" id="KW-0472">Membrane</keyword>
<dbReference type="InterPro" id="IPR017871">
    <property type="entry name" value="ABC_transporter-like_CS"/>
</dbReference>
<dbReference type="PROSITE" id="PS00211">
    <property type="entry name" value="ABC_TRANSPORTER_1"/>
    <property type="match status" value="1"/>
</dbReference>
<proteinExistence type="inferred from homology"/>
<evidence type="ECO:0000259" key="8">
    <source>
        <dbReference type="PROSITE" id="PS50893"/>
    </source>
</evidence>
<dbReference type="GO" id="GO:0015697">
    <property type="term" value="P:quaternary ammonium group transport"/>
    <property type="evidence" value="ECO:0007669"/>
    <property type="project" value="UniProtKB-ARBA"/>
</dbReference>
<dbReference type="RefSeq" id="WP_163077117.1">
    <property type="nucleotide sequence ID" value="NZ_CP048630.1"/>
</dbReference>
<dbReference type="PROSITE" id="PS50893">
    <property type="entry name" value="ABC_TRANSPORTER_2"/>
    <property type="match status" value="1"/>
</dbReference>
<keyword evidence="3 7" id="KW-0547">Nucleotide-binding</keyword>
<protein>
    <recommendedName>
        <fullName evidence="7">Spermidine/putrescine import ATP-binding protein PotA</fullName>
        <ecNumber evidence="7">7.6.2.11</ecNumber>
    </recommendedName>
</protein>
<dbReference type="EC" id="7.6.2.11" evidence="7"/>
<dbReference type="GO" id="GO:0015417">
    <property type="term" value="F:ABC-type polyamine transporter activity"/>
    <property type="evidence" value="ECO:0007669"/>
    <property type="project" value="UniProtKB-EC"/>
</dbReference>
<name>A0A6P1YR83_9HYPH</name>
<comment type="catalytic activity">
    <reaction evidence="7">
        <text>ATP + H2O + polyamine-[polyamine-binding protein]Side 1 = ADP + phosphate + polyamineSide 2 + [polyamine-binding protein]Side 1.</text>
        <dbReference type="EC" id="7.6.2.11"/>
    </reaction>
</comment>
<dbReference type="GO" id="GO:0043190">
    <property type="term" value="C:ATP-binding cassette (ABC) transporter complex"/>
    <property type="evidence" value="ECO:0007669"/>
    <property type="project" value="InterPro"/>
</dbReference>
<dbReference type="SUPFAM" id="SSF50331">
    <property type="entry name" value="MOP-like"/>
    <property type="match status" value="1"/>
</dbReference>
<evidence type="ECO:0000256" key="5">
    <source>
        <dbReference type="ARBA" id="ARBA00022967"/>
    </source>
</evidence>
<evidence type="ECO:0000256" key="6">
    <source>
        <dbReference type="ARBA" id="ARBA00023136"/>
    </source>
</evidence>
<evidence type="ECO:0000256" key="2">
    <source>
        <dbReference type="ARBA" id="ARBA00022475"/>
    </source>
</evidence>
<dbReference type="InterPro" id="IPR027417">
    <property type="entry name" value="P-loop_NTPase"/>
</dbReference>
<reference evidence="9 10" key="1">
    <citation type="submission" date="2020-02" db="EMBL/GenBank/DDBJ databases">
        <authorList>
            <person name="Li G."/>
        </authorList>
    </citation>
    <scope>NUCLEOTIDE SEQUENCE [LARGE SCALE GENOMIC DNA]</scope>
    <source>
        <strain evidence="9 10">DSM 102029</strain>
    </source>
</reference>
<gene>
    <name evidence="7" type="primary">potA</name>
    <name evidence="9" type="ORF">G3A50_21395</name>
</gene>
<dbReference type="InterPro" id="IPR008995">
    <property type="entry name" value="Mo/tungstate-bd_C_term_dom"/>
</dbReference>
<dbReference type="InterPro" id="IPR003593">
    <property type="entry name" value="AAA+_ATPase"/>
</dbReference>
<dbReference type="InterPro" id="IPR005893">
    <property type="entry name" value="PotA-like"/>
</dbReference>
<dbReference type="Pfam" id="PF00005">
    <property type="entry name" value="ABC_tran"/>
    <property type="match status" value="1"/>
</dbReference>
<keyword evidence="10" id="KW-1185">Reference proteome</keyword>
<organism evidence="9 10">
    <name type="scientific">Ancylobacter pratisalsi</name>
    <dbReference type="NCBI Taxonomy" id="1745854"/>
    <lineage>
        <taxon>Bacteria</taxon>
        <taxon>Pseudomonadati</taxon>
        <taxon>Pseudomonadota</taxon>
        <taxon>Alphaproteobacteria</taxon>
        <taxon>Hyphomicrobiales</taxon>
        <taxon>Xanthobacteraceae</taxon>
        <taxon>Ancylobacter</taxon>
    </lineage>
</organism>
<dbReference type="InterPro" id="IPR050093">
    <property type="entry name" value="ABC_SmlMolc_Importer"/>
</dbReference>
<dbReference type="AlphaFoldDB" id="A0A6P1YR83"/>
<dbReference type="Proteomes" id="UP000464751">
    <property type="component" value="Chromosome"/>
</dbReference>
<dbReference type="GO" id="GO:0016887">
    <property type="term" value="F:ATP hydrolysis activity"/>
    <property type="evidence" value="ECO:0007669"/>
    <property type="project" value="InterPro"/>
</dbReference>
<evidence type="ECO:0000256" key="3">
    <source>
        <dbReference type="ARBA" id="ARBA00022741"/>
    </source>
</evidence>
<dbReference type="EMBL" id="CP048630">
    <property type="protein sequence ID" value="QIB35978.1"/>
    <property type="molecule type" value="Genomic_DNA"/>
</dbReference>
<dbReference type="SMART" id="SM00382">
    <property type="entry name" value="AAA"/>
    <property type="match status" value="1"/>
</dbReference>
<accession>A0A6P1YR83</accession>
<dbReference type="Pfam" id="PF08402">
    <property type="entry name" value="TOBE_2"/>
    <property type="match status" value="1"/>
</dbReference>
<dbReference type="InterPro" id="IPR003439">
    <property type="entry name" value="ABC_transporter-like_ATP-bd"/>
</dbReference>
<comment type="subunit">
    <text evidence="7">The complex is composed of two ATP-binding proteins (PotA), two transmembrane proteins (PotB and PotC) and a solute-binding protein (PotD).</text>
</comment>
<evidence type="ECO:0000313" key="10">
    <source>
        <dbReference type="Proteomes" id="UP000464751"/>
    </source>
</evidence>
<dbReference type="PANTHER" id="PTHR42781:SF4">
    <property type="entry name" value="SPERMIDINE_PUTRESCINE IMPORT ATP-BINDING PROTEIN POTA"/>
    <property type="match status" value="1"/>
</dbReference>
<dbReference type="NCBIfam" id="TIGR01187">
    <property type="entry name" value="potA"/>
    <property type="match status" value="1"/>
</dbReference>
<keyword evidence="4 7" id="KW-0067">ATP-binding</keyword>
<evidence type="ECO:0000256" key="4">
    <source>
        <dbReference type="ARBA" id="ARBA00022840"/>
    </source>
</evidence>
<sequence length="368" mass="39528">MASSTFASGGEVRLTGICRSYGDIQAVRDVNLTAAGGEILALLGPSGCGKTTTLRMIAGLVTPTAGDITIDGASVTSLPVHRRNLGMLFQNYALFPHLTVLENVAFGLSMRGVPKAEIGQRAREALALVRLAGFEDRMPAALSGGQQQRVAMARAIVYRPRVLLLDEPFGALDRKLREEMQIELRQLCNELGLTTILVTHDQEEALILADQIAVMRGGRIEQVDSARIIYDRPVSHFVADFIGTSNFLPAEIIDKAGGRTLLKTAHGHLIESAIANNCVARDRVAVAIRPECVRLAPGPASAAANVVSGTILRSLFKGQALAVWLRINDELEFQASIPIEEAATMAPCVGEVWSASWSAARTLVVREQ</sequence>
<feature type="domain" description="ABC transporter" evidence="8">
    <location>
        <begin position="12"/>
        <end position="242"/>
    </location>
</feature>
<keyword evidence="5 7" id="KW-1278">Translocase</keyword>
<evidence type="ECO:0000256" key="7">
    <source>
        <dbReference type="RuleBase" id="RU364083"/>
    </source>
</evidence>
<evidence type="ECO:0000313" key="9">
    <source>
        <dbReference type="EMBL" id="QIB35978.1"/>
    </source>
</evidence>
<dbReference type="SUPFAM" id="SSF52540">
    <property type="entry name" value="P-loop containing nucleoside triphosphate hydrolases"/>
    <property type="match status" value="1"/>
</dbReference>
<dbReference type="PANTHER" id="PTHR42781">
    <property type="entry name" value="SPERMIDINE/PUTRESCINE IMPORT ATP-BINDING PROTEIN POTA"/>
    <property type="match status" value="1"/>
</dbReference>
<keyword evidence="1 7" id="KW-0813">Transport</keyword>
<dbReference type="KEGG" id="apra:G3A50_21395"/>
<comment type="function">
    <text evidence="7">Part of the ABC transporter complex PotABCD involved in spermidine/putrescine import. Responsible for energy coupling to the transport system.</text>
</comment>
<dbReference type="Gene3D" id="3.40.50.300">
    <property type="entry name" value="P-loop containing nucleotide triphosphate hydrolases"/>
    <property type="match status" value="1"/>
</dbReference>
<comment type="similarity">
    <text evidence="7">Belongs to the ABC transporter superfamily. Spermidine/putrescine importer (TC 3.A.1.11.1) family.</text>
</comment>
<dbReference type="FunFam" id="3.40.50.300:FF:000425">
    <property type="entry name" value="Probable ABC transporter, ATP-binding subunit"/>
    <property type="match status" value="1"/>
</dbReference>
<dbReference type="GO" id="GO:0005524">
    <property type="term" value="F:ATP binding"/>
    <property type="evidence" value="ECO:0007669"/>
    <property type="project" value="UniProtKB-KW"/>
</dbReference>